<organism evidence="1 2">
    <name type="scientific">Kineosporia corallincola</name>
    <dbReference type="NCBI Taxonomy" id="2835133"/>
    <lineage>
        <taxon>Bacteria</taxon>
        <taxon>Bacillati</taxon>
        <taxon>Actinomycetota</taxon>
        <taxon>Actinomycetes</taxon>
        <taxon>Kineosporiales</taxon>
        <taxon>Kineosporiaceae</taxon>
        <taxon>Kineosporia</taxon>
    </lineage>
</organism>
<dbReference type="RefSeq" id="WP_214160522.1">
    <property type="nucleotide sequence ID" value="NZ_JAHBAY010000022.1"/>
</dbReference>
<reference evidence="1 2" key="1">
    <citation type="submission" date="2021-05" db="EMBL/GenBank/DDBJ databases">
        <title>Kineosporia and Streptomyces sp. nov. two new marine actinobacteria isolated from Coral.</title>
        <authorList>
            <person name="Buangrab K."/>
            <person name="Sutthacheep M."/>
            <person name="Yeemin T."/>
            <person name="Harunari E."/>
            <person name="Igarashi Y."/>
            <person name="Kanchanasin P."/>
            <person name="Tanasupawat S."/>
            <person name="Phongsopitanun W."/>
        </authorList>
    </citation>
    <scope>NUCLEOTIDE SEQUENCE [LARGE SCALE GENOMIC DNA]</scope>
    <source>
        <strain evidence="1 2">J2-2</strain>
    </source>
</reference>
<evidence type="ECO:0000313" key="1">
    <source>
        <dbReference type="EMBL" id="MBT0773985.1"/>
    </source>
</evidence>
<dbReference type="Proteomes" id="UP001197247">
    <property type="component" value="Unassembled WGS sequence"/>
</dbReference>
<accession>A0ABS5TT70</accession>
<proteinExistence type="predicted"/>
<protein>
    <submittedName>
        <fullName evidence="1">Uncharacterized protein</fullName>
    </submittedName>
</protein>
<dbReference type="EMBL" id="JAHBAY010000022">
    <property type="protein sequence ID" value="MBT0773985.1"/>
    <property type="molecule type" value="Genomic_DNA"/>
</dbReference>
<gene>
    <name evidence="1" type="ORF">KIH74_33885</name>
</gene>
<keyword evidence="2" id="KW-1185">Reference proteome</keyword>
<name>A0ABS5TT70_9ACTN</name>
<evidence type="ECO:0000313" key="2">
    <source>
        <dbReference type="Proteomes" id="UP001197247"/>
    </source>
</evidence>
<comment type="caution">
    <text evidence="1">The sequence shown here is derived from an EMBL/GenBank/DDBJ whole genome shotgun (WGS) entry which is preliminary data.</text>
</comment>
<sequence>MIQEDPDIEIFLEYSAGMMHIEALRANWEQDFVDAVANLRVEWIKEGFRRGFAKSLAGQLASRVYERETGWDFDTTEEFHEHLMGLWTKFYGDADPAESLN</sequence>